<comment type="caution">
    <text evidence="1">The sequence shown here is derived from an EMBL/GenBank/DDBJ whole genome shotgun (WGS) entry which is preliminary data.</text>
</comment>
<proteinExistence type="predicted"/>
<name>A0ABU2K7U8_9ACTN</name>
<accession>A0ABU2K7U8</accession>
<protein>
    <submittedName>
        <fullName evidence="1">Uncharacterized protein</fullName>
    </submittedName>
</protein>
<keyword evidence="2" id="KW-1185">Reference proteome</keyword>
<gene>
    <name evidence="1" type="ORF">RM425_10150</name>
</gene>
<sequence>MSGDPARDYYYGIVAELRQTYVTTKFAVAGLQHFADQTAQHGGSTENPDPRIFIGARAPDAEGSPTHHLWVRRSELETAADPHGPTPVTLAQQWIVSTFHRWDDVHRPHLAGLCGV</sequence>
<dbReference type="Proteomes" id="UP001183222">
    <property type="component" value="Unassembled WGS sequence"/>
</dbReference>
<evidence type="ECO:0000313" key="2">
    <source>
        <dbReference type="Proteomes" id="UP001183222"/>
    </source>
</evidence>
<dbReference type="RefSeq" id="WP_311345074.1">
    <property type="nucleotide sequence ID" value="NZ_JAVREI010000005.1"/>
</dbReference>
<dbReference type="EMBL" id="JAVREI010000005">
    <property type="protein sequence ID" value="MDT0276260.1"/>
    <property type="molecule type" value="Genomic_DNA"/>
</dbReference>
<organism evidence="1 2">
    <name type="scientific">Blastococcus goldschmidtiae</name>
    <dbReference type="NCBI Taxonomy" id="3075546"/>
    <lineage>
        <taxon>Bacteria</taxon>
        <taxon>Bacillati</taxon>
        <taxon>Actinomycetota</taxon>
        <taxon>Actinomycetes</taxon>
        <taxon>Geodermatophilales</taxon>
        <taxon>Geodermatophilaceae</taxon>
        <taxon>Blastococcus</taxon>
    </lineage>
</organism>
<evidence type="ECO:0000313" key="1">
    <source>
        <dbReference type="EMBL" id="MDT0276260.1"/>
    </source>
</evidence>
<reference evidence="2" key="1">
    <citation type="submission" date="2023-07" db="EMBL/GenBank/DDBJ databases">
        <title>30 novel species of actinomycetes from the DSMZ collection.</title>
        <authorList>
            <person name="Nouioui I."/>
        </authorList>
    </citation>
    <scope>NUCLEOTIDE SEQUENCE [LARGE SCALE GENOMIC DNA]</scope>
    <source>
        <strain evidence="2">DSM 46792</strain>
    </source>
</reference>